<evidence type="ECO:0000259" key="1">
    <source>
        <dbReference type="Pfam" id="PF03478"/>
    </source>
</evidence>
<reference evidence="2 3" key="1">
    <citation type="submission" date="2024-02" db="EMBL/GenBank/DDBJ databases">
        <authorList>
            <person name="Vignale AGUSTIN F."/>
            <person name="Sosa J E."/>
            <person name="Modenutti C."/>
        </authorList>
    </citation>
    <scope>NUCLEOTIDE SEQUENCE [LARGE SCALE GENOMIC DNA]</scope>
</reference>
<dbReference type="PANTHER" id="PTHR44259">
    <property type="entry name" value="OS07G0183000 PROTEIN-RELATED"/>
    <property type="match status" value="1"/>
</dbReference>
<gene>
    <name evidence="2" type="ORF">ILEXP_LOCUS9520</name>
</gene>
<proteinExistence type="predicted"/>
<evidence type="ECO:0000313" key="3">
    <source>
        <dbReference type="Proteomes" id="UP001642360"/>
    </source>
</evidence>
<dbReference type="Pfam" id="PF03478">
    <property type="entry name" value="Beta-prop_KIB1-4"/>
    <property type="match status" value="1"/>
</dbReference>
<name>A0ABC8RFU7_9AQUA</name>
<dbReference type="AlphaFoldDB" id="A0ABC8RFU7"/>
<dbReference type="Proteomes" id="UP001642360">
    <property type="component" value="Unassembled WGS sequence"/>
</dbReference>
<comment type="caution">
    <text evidence="2">The sequence shown here is derived from an EMBL/GenBank/DDBJ whole genome shotgun (WGS) entry which is preliminary data.</text>
</comment>
<dbReference type="InterPro" id="IPR005174">
    <property type="entry name" value="KIB1-4_b-propeller"/>
</dbReference>
<dbReference type="PANTHER" id="PTHR44259:SF114">
    <property type="entry name" value="OS06G0707300 PROTEIN"/>
    <property type="match status" value="1"/>
</dbReference>
<accession>A0ABC8RFU7</accession>
<organism evidence="2 3">
    <name type="scientific">Ilex paraguariensis</name>
    <name type="common">yerba mate</name>
    <dbReference type="NCBI Taxonomy" id="185542"/>
    <lineage>
        <taxon>Eukaryota</taxon>
        <taxon>Viridiplantae</taxon>
        <taxon>Streptophyta</taxon>
        <taxon>Embryophyta</taxon>
        <taxon>Tracheophyta</taxon>
        <taxon>Spermatophyta</taxon>
        <taxon>Magnoliopsida</taxon>
        <taxon>eudicotyledons</taxon>
        <taxon>Gunneridae</taxon>
        <taxon>Pentapetalae</taxon>
        <taxon>asterids</taxon>
        <taxon>campanulids</taxon>
        <taxon>Aquifoliales</taxon>
        <taxon>Aquifoliaceae</taxon>
        <taxon>Ilex</taxon>
    </lineage>
</organism>
<feature type="domain" description="KIB1-4 beta-propeller" evidence="1">
    <location>
        <begin position="85"/>
        <end position="184"/>
    </location>
</feature>
<sequence>MGSNITPSSNNFSTTLHMEPNLHQYIKKAITSSSPCTLKRLSLSMVLFLYLGSLAFCRLGDSSWTCLDSALQLVIELVNWRTFGRRYLVEPGGELLQVLHKFDDCDYRTRGFELYRLDFMMSKWVGVETLDKSALFLGLNQSLSVSESDVPAIRGNHGYFADDYSYPNKLFGSSRSGGDMGVFNLEDSSIETFRPIGLSAGLIELFWFTPIPC</sequence>
<evidence type="ECO:0000313" key="2">
    <source>
        <dbReference type="EMBL" id="CAK9141894.1"/>
    </source>
</evidence>
<keyword evidence="3" id="KW-1185">Reference proteome</keyword>
<dbReference type="EMBL" id="CAUOFW020001181">
    <property type="protein sequence ID" value="CAK9141894.1"/>
    <property type="molecule type" value="Genomic_DNA"/>
</dbReference>
<protein>
    <recommendedName>
        <fullName evidence="1">KIB1-4 beta-propeller domain-containing protein</fullName>
    </recommendedName>
</protein>
<dbReference type="InterPro" id="IPR050942">
    <property type="entry name" value="F-box_BR-signaling"/>
</dbReference>